<dbReference type="GO" id="GO:0016413">
    <property type="term" value="F:O-acetyltransferase activity"/>
    <property type="evidence" value="ECO:0007669"/>
    <property type="project" value="InterPro"/>
</dbReference>
<dbReference type="EMBL" id="BSYO01000032">
    <property type="protein sequence ID" value="GMH27174.1"/>
    <property type="molecule type" value="Genomic_DNA"/>
</dbReference>
<dbReference type="InterPro" id="IPR029962">
    <property type="entry name" value="TBL"/>
</dbReference>
<feature type="domain" description="Trichome birefringence-like C-terminal" evidence="8">
    <location>
        <begin position="135"/>
        <end position="178"/>
    </location>
</feature>
<accession>A0AAD3TD98</accession>
<evidence type="ECO:0000259" key="9">
    <source>
        <dbReference type="Pfam" id="PF14416"/>
    </source>
</evidence>
<keyword evidence="11" id="KW-1185">Reference proteome</keyword>
<keyword evidence="4" id="KW-0735">Signal-anchor</keyword>
<dbReference type="PANTHER" id="PTHR32285:SF48">
    <property type="entry name" value="PROTEIN TRICHOME BIREFRINGENCE-LIKE 19"/>
    <property type="match status" value="1"/>
</dbReference>
<evidence type="ECO:0000256" key="5">
    <source>
        <dbReference type="ARBA" id="ARBA00022989"/>
    </source>
</evidence>
<dbReference type="AlphaFoldDB" id="A0AAD3TD98"/>
<sequence length="185" mass="20660">MKPQGIEIPLRKLYNPQKITLQIATAIILLIIIIPLFLKAYASLSSSSSFYSEVTIDGEISGIVAASSTTKDGDGGSGDGLSCDIFAGEWVPNPEAPYYTNRSCWTIHDQQNCMKYGRPDDEFMKWRWKPNGCDLPIFNPFQFLEIVRGKSMAFVGDSIGRNQMQSLICLLSRVRAEPLNSQEEK</sequence>
<evidence type="ECO:0000256" key="3">
    <source>
        <dbReference type="ARBA" id="ARBA00022692"/>
    </source>
</evidence>
<evidence type="ECO:0000259" key="8">
    <source>
        <dbReference type="Pfam" id="PF13839"/>
    </source>
</evidence>
<name>A0AAD3TD98_NEPGR</name>
<evidence type="ECO:0000313" key="10">
    <source>
        <dbReference type="EMBL" id="GMH27174.1"/>
    </source>
</evidence>
<dbReference type="Pfam" id="PF13839">
    <property type="entry name" value="PC-Esterase"/>
    <property type="match status" value="1"/>
</dbReference>
<dbReference type="GO" id="GO:0005794">
    <property type="term" value="C:Golgi apparatus"/>
    <property type="evidence" value="ECO:0007669"/>
    <property type="project" value="TreeGrafter"/>
</dbReference>
<evidence type="ECO:0000256" key="7">
    <source>
        <dbReference type="SAM" id="Phobius"/>
    </source>
</evidence>
<evidence type="ECO:0000256" key="4">
    <source>
        <dbReference type="ARBA" id="ARBA00022968"/>
    </source>
</evidence>
<feature type="domain" description="Trichome birefringence-like N-terminal" evidence="9">
    <location>
        <begin position="82"/>
        <end position="134"/>
    </location>
</feature>
<dbReference type="Proteomes" id="UP001279734">
    <property type="component" value="Unassembled WGS sequence"/>
</dbReference>
<dbReference type="InterPro" id="IPR025846">
    <property type="entry name" value="TBL_N"/>
</dbReference>
<comment type="caution">
    <text evidence="10">The sequence shown here is derived from an EMBL/GenBank/DDBJ whole genome shotgun (WGS) entry which is preliminary data.</text>
</comment>
<organism evidence="10 11">
    <name type="scientific">Nepenthes gracilis</name>
    <name type="common">Slender pitcher plant</name>
    <dbReference type="NCBI Taxonomy" id="150966"/>
    <lineage>
        <taxon>Eukaryota</taxon>
        <taxon>Viridiplantae</taxon>
        <taxon>Streptophyta</taxon>
        <taxon>Embryophyta</taxon>
        <taxon>Tracheophyta</taxon>
        <taxon>Spermatophyta</taxon>
        <taxon>Magnoliopsida</taxon>
        <taxon>eudicotyledons</taxon>
        <taxon>Gunneridae</taxon>
        <taxon>Pentapetalae</taxon>
        <taxon>Caryophyllales</taxon>
        <taxon>Nepenthaceae</taxon>
        <taxon>Nepenthes</taxon>
    </lineage>
</organism>
<dbReference type="GO" id="GO:0016020">
    <property type="term" value="C:membrane"/>
    <property type="evidence" value="ECO:0007669"/>
    <property type="project" value="UniProtKB-SubCell"/>
</dbReference>
<reference evidence="10" key="1">
    <citation type="submission" date="2023-05" db="EMBL/GenBank/DDBJ databases">
        <title>Nepenthes gracilis genome sequencing.</title>
        <authorList>
            <person name="Fukushima K."/>
        </authorList>
    </citation>
    <scope>NUCLEOTIDE SEQUENCE</scope>
    <source>
        <strain evidence="10">SING2019-196</strain>
    </source>
</reference>
<evidence type="ECO:0000256" key="6">
    <source>
        <dbReference type="ARBA" id="ARBA00023136"/>
    </source>
</evidence>
<dbReference type="Pfam" id="PF14416">
    <property type="entry name" value="PMR5N"/>
    <property type="match status" value="1"/>
</dbReference>
<gene>
    <name evidence="10" type="ORF">Nepgr_029017</name>
</gene>
<protein>
    <recommendedName>
        <fullName evidence="12">Trichome birefringence-like N-terminal domain-containing protein</fullName>
    </recommendedName>
</protein>
<keyword evidence="5 7" id="KW-1133">Transmembrane helix</keyword>
<feature type="transmembrane region" description="Helical" evidence="7">
    <location>
        <begin position="21"/>
        <end position="42"/>
    </location>
</feature>
<dbReference type="PANTHER" id="PTHR32285">
    <property type="entry name" value="PROTEIN TRICHOME BIREFRINGENCE-LIKE 9-RELATED"/>
    <property type="match status" value="1"/>
</dbReference>
<evidence type="ECO:0008006" key="12">
    <source>
        <dbReference type="Google" id="ProtNLM"/>
    </source>
</evidence>
<comment type="subcellular location">
    <subcellularLocation>
        <location evidence="1">Membrane</location>
        <topology evidence="1">Single-pass membrane protein</topology>
    </subcellularLocation>
</comment>
<comment type="similarity">
    <text evidence="2">Belongs to the PC-esterase family. TBL subfamily.</text>
</comment>
<proteinExistence type="inferred from homology"/>
<evidence type="ECO:0000313" key="11">
    <source>
        <dbReference type="Proteomes" id="UP001279734"/>
    </source>
</evidence>
<evidence type="ECO:0000256" key="2">
    <source>
        <dbReference type="ARBA" id="ARBA00007727"/>
    </source>
</evidence>
<keyword evidence="6 7" id="KW-0472">Membrane</keyword>
<dbReference type="InterPro" id="IPR026057">
    <property type="entry name" value="TBL_C"/>
</dbReference>
<evidence type="ECO:0000256" key="1">
    <source>
        <dbReference type="ARBA" id="ARBA00004167"/>
    </source>
</evidence>
<keyword evidence="3 7" id="KW-0812">Transmembrane</keyword>